<accession>A0ABQ9EWL0</accession>
<evidence type="ECO:0000256" key="1">
    <source>
        <dbReference type="SAM" id="MobiDB-lite"/>
    </source>
</evidence>
<dbReference type="PANTHER" id="PTHR21055">
    <property type="entry name" value="PROTEIN PHOSPHATASE 1 REGULATORY SUBUNIT 36"/>
    <property type="match status" value="1"/>
</dbReference>
<sequence>MHQMVSTYYIKYHTHLLYHYAALTLLLHCQVYVQLKRPAIKSVISQRSPAVVAILPSPKEEATWLFEKPESAEALVKASIEAQEQDIVEDAFYLDKKTIKIGIVGEPLSQFNPQTLTPQGDGNEDEENEGEEGEKQTAGEEPPKEQNPPGMRNFVMIYLIQL</sequence>
<keyword evidence="3" id="KW-1185">Reference proteome</keyword>
<organism evidence="2 3">
    <name type="scientific">Tegillarca granosa</name>
    <name type="common">Malaysian cockle</name>
    <name type="synonym">Anadara granosa</name>
    <dbReference type="NCBI Taxonomy" id="220873"/>
    <lineage>
        <taxon>Eukaryota</taxon>
        <taxon>Metazoa</taxon>
        <taxon>Spiralia</taxon>
        <taxon>Lophotrochozoa</taxon>
        <taxon>Mollusca</taxon>
        <taxon>Bivalvia</taxon>
        <taxon>Autobranchia</taxon>
        <taxon>Pteriomorphia</taxon>
        <taxon>Arcoida</taxon>
        <taxon>Arcoidea</taxon>
        <taxon>Arcidae</taxon>
        <taxon>Tegillarca</taxon>
    </lineage>
</organism>
<proteinExistence type="predicted"/>
<feature type="compositionally biased region" description="Acidic residues" evidence="1">
    <location>
        <begin position="122"/>
        <end position="132"/>
    </location>
</feature>
<evidence type="ECO:0000313" key="2">
    <source>
        <dbReference type="EMBL" id="KAJ8309434.1"/>
    </source>
</evidence>
<feature type="compositionally biased region" description="Basic and acidic residues" evidence="1">
    <location>
        <begin position="133"/>
        <end position="144"/>
    </location>
</feature>
<gene>
    <name evidence="2" type="ORF">KUTeg_014308</name>
</gene>
<dbReference type="EMBL" id="JARBDR010000657">
    <property type="protein sequence ID" value="KAJ8309434.1"/>
    <property type="molecule type" value="Genomic_DNA"/>
</dbReference>
<protein>
    <submittedName>
        <fullName evidence="2">Uncharacterized protein</fullName>
    </submittedName>
</protein>
<evidence type="ECO:0000313" key="3">
    <source>
        <dbReference type="Proteomes" id="UP001217089"/>
    </source>
</evidence>
<dbReference type="InterPro" id="IPR026142">
    <property type="entry name" value="Pro_pase_1_reg_su_36"/>
</dbReference>
<comment type="caution">
    <text evidence="2">The sequence shown here is derived from an EMBL/GenBank/DDBJ whole genome shotgun (WGS) entry which is preliminary data.</text>
</comment>
<feature type="region of interest" description="Disordered" evidence="1">
    <location>
        <begin position="110"/>
        <end position="152"/>
    </location>
</feature>
<reference evidence="2 3" key="1">
    <citation type="submission" date="2022-12" db="EMBL/GenBank/DDBJ databases">
        <title>Chromosome-level genome of Tegillarca granosa.</title>
        <authorList>
            <person name="Kim J."/>
        </authorList>
    </citation>
    <scope>NUCLEOTIDE SEQUENCE [LARGE SCALE GENOMIC DNA]</scope>
    <source>
        <strain evidence="2">Teg-2019</strain>
        <tissue evidence="2">Adductor muscle</tissue>
    </source>
</reference>
<name>A0ABQ9EWL0_TEGGR</name>
<dbReference type="PANTHER" id="PTHR21055:SF3">
    <property type="entry name" value="PROTEIN PHOSPHATASE 1 REGULATORY SUBUNIT 36"/>
    <property type="match status" value="1"/>
</dbReference>
<dbReference type="Proteomes" id="UP001217089">
    <property type="component" value="Unassembled WGS sequence"/>
</dbReference>